<dbReference type="AlphaFoldDB" id="A0A4R6LPM1"/>
<reference evidence="1 2" key="1">
    <citation type="submission" date="2019-03" db="EMBL/GenBank/DDBJ databases">
        <title>Subsurface microbial communities from deep shales in Ohio and West Virginia, USA.</title>
        <authorList>
            <person name="Wrighton K."/>
        </authorList>
    </citation>
    <scope>NUCLEOTIDE SEQUENCE [LARGE SCALE GENOMIC DNA]</scope>
    <source>
        <strain evidence="1 2">MA284_T2</strain>
    </source>
</reference>
<dbReference type="RefSeq" id="WP_133515019.1">
    <property type="nucleotide sequence ID" value="NZ_SNWX01000011.1"/>
</dbReference>
<sequence length="68" mass="8272">MKFSKLLASPLDKAVEFMEKQQFEYRLKEIKPPFQNNDHLKNKGLKRVLKIEEEKSFYLITWSFQYNS</sequence>
<name>A0A4R6LPM1_9FIRM</name>
<evidence type="ECO:0000313" key="2">
    <source>
        <dbReference type="Proteomes" id="UP000295064"/>
    </source>
</evidence>
<dbReference type="Proteomes" id="UP000295064">
    <property type="component" value="Unassembled WGS sequence"/>
</dbReference>
<accession>A0A4R6LPM1</accession>
<dbReference type="OrthoDB" id="2112499at2"/>
<dbReference type="EMBL" id="SNWX01000011">
    <property type="protein sequence ID" value="TDO89365.1"/>
    <property type="molecule type" value="Genomic_DNA"/>
</dbReference>
<gene>
    <name evidence="1" type="ORF">DFR79_11127</name>
</gene>
<protein>
    <submittedName>
        <fullName evidence="1">Uncharacterized protein</fullName>
    </submittedName>
</protein>
<comment type="caution">
    <text evidence="1">The sequence shown here is derived from an EMBL/GenBank/DDBJ whole genome shotgun (WGS) entry which is preliminary data.</text>
</comment>
<organism evidence="1 2">
    <name type="scientific">Halanaerobium saccharolyticum</name>
    <dbReference type="NCBI Taxonomy" id="43595"/>
    <lineage>
        <taxon>Bacteria</taxon>
        <taxon>Bacillati</taxon>
        <taxon>Bacillota</taxon>
        <taxon>Clostridia</taxon>
        <taxon>Halanaerobiales</taxon>
        <taxon>Halanaerobiaceae</taxon>
        <taxon>Halanaerobium</taxon>
    </lineage>
</organism>
<proteinExistence type="predicted"/>
<evidence type="ECO:0000313" key="1">
    <source>
        <dbReference type="EMBL" id="TDO89365.1"/>
    </source>
</evidence>